<dbReference type="CDD" id="cd16377">
    <property type="entry name" value="23S_rRNA_IVP_like"/>
    <property type="match status" value="1"/>
</dbReference>
<proteinExistence type="predicted"/>
<protein>
    <submittedName>
        <fullName evidence="1">Four helix bundle protein</fullName>
    </submittedName>
</protein>
<dbReference type="PANTHER" id="PTHR38471:SF2">
    <property type="entry name" value="FOUR HELIX BUNDLE PROTEIN"/>
    <property type="match status" value="1"/>
</dbReference>
<dbReference type="EMBL" id="JADKYU010000350">
    <property type="protein sequence ID" value="MBF4984074.1"/>
    <property type="molecule type" value="Genomic_DNA"/>
</dbReference>
<sequence>MESKYHFAFENLDVYSKSIDFGEHVQLQIKQFPKEELYALSSQYRRAADSIALNIAEGYPGSNAQFIKHLNISIYSANECVVCSTKAVRRNYITELENQENRKYITELTKMLSSLRKYVRNRNV</sequence>
<gene>
    <name evidence="1" type="ORF">FNJ87_06925</name>
</gene>
<organism evidence="1 2">
    <name type="scientific">Nonlabens mediterrranea</name>
    <dbReference type="NCBI Taxonomy" id="1419947"/>
    <lineage>
        <taxon>Bacteria</taxon>
        <taxon>Pseudomonadati</taxon>
        <taxon>Bacteroidota</taxon>
        <taxon>Flavobacteriia</taxon>
        <taxon>Flavobacteriales</taxon>
        <taxon>Flavobacteriaceae</taxon>
        <taxon>Nonlabens</taxon>
    </lineage>
</organism>
<name>A0ABS0A443_9FLAO</name>
<keyword evidence="2" id="KW-1185">Reference proteome</keyword>
<dbReference type="Gene3D" id="1.20.1440.60">
    <property type="entry name" value="23S rRNA-intervening sequence"/>
    <property type="match status" value="1"/>
</dbReference>
<dbReference type="InterPro" id="IPR012657">
    <property type="entry name" value="23S_rRNA-intervening_sequence"/>
</dbReference>
<dbReference type="Proteomes" id="UP001194729">
    <property type="component" value="Unassembled WGS sequence"/>
</dbReference>
<reference evidence="1 2" key="1">
    <citation type="submission" date="2020-11" db="EMBL/GenBank/DDBJ databases">
        <title>P. mediterranea TC4 genome.</title>
        <authorList>
            <person name="Molmeret M."/>
        </authorList>
    </citation>
    <scope>NUCLEOTIDE SEQUENCE [LARGE SCALE GENOMIC DNA]</scope>
    <source>
        <strain evidence="1 2">TC4</strain>
    </source>
</reference>
<dbReference type="PANTHER" id="PTHR38471">
    <property type="entry name" value="FOUR HELIX BUNDLE PROTEIN"/>
    <property type="match status" value="1"/>
</dbReference>
<dbReference type="NCBIfam" id="TIGR02436">
    <property type="entry name" value="four helix bundle protein"/>
    <property type="match status" value="1"/>
</dbReference>
<accession>A0ABS0A443</accession>
<dbReference type="Pfam" id="PF05635">
    <property type="entry name" value="23S_rRNA_IVP"/>
    <property type="match status" value="1"/>
</dbReference>
<comment type="caution">
    <text evidence="1">The sequence shown here is derived from an EMBL/GenBank/DDBJ whole genome shotgun (WGS) entry which is preliminary data.</text>
</comment>
<dbReference type="InterPro" id="IPR036583">
    <property type="entry name" value="23S_rRNA_IVS_sf"/>
</dbReference>
<evidence type="ECO:0000313" key="1">
    <source>
        <dbReference type="EMBL" id="MBF4984074.1"/>
    </source>
</evidence>
<evidence type="ECO:0000313" key="2">
    <source>
        <dbReference type="Proteomes" id="UP001194729"/>
    </source>
</evidence>
<dbReference type="SUPFAM" id="SSF158446">
    <property type="entry name" value="IVS-encoded protein-like"/>
    <property type="match status" value="1"/>
</dbReference>